<dbReference type="SMART" id="SM00981">
    <property type="entry name" value="THUMP"/>
    <property type="match status" value="1"/>
</dbReference>
<dbReference type="Pfam" id="PF22025">
    <property type="entry name" value="ThiI_fer"/>
    <property type="match status" value="1"/>
</dbReference>
<keyword evidence="2 11" id="KW-0963">Cytoplasm</keyword>
<evidence type="ECO:0000313" key="14">
    <source>
        <dbReference type="EMBL" id="MBC3764542.1"/>
    </source>
</evidence>
<dbReference type="SUPFAM" id="SSF52821">
    <property type="entry name" value="Rhodanese/Cell cycle control phosphatase"/>
    <property type="match status" value="1"/>
</dbReference>
<feature type="disulfide bond" description="Redox-active" evidence="11">
    <location>
        <begin position="346"/>
        <end position="458"/>
    </location>
</feature>
<evidence type="ECO:0000259" key="13">
    <source>
        <dbReference type="PROSITE" id="PS51165"/>
    </source>
</evidence>
<evidence type="ECO:0000313" key="15">
    <source>
        <dbReference type="Proteomes" id="UP000601768"/>
    </source>
</evidence>
<dbReference type="GO" id="GO:0005829">
    <property type="term" value="C:cytosol"/>
    <property type="evidence" value="ECO:0007669"/>
    <property type="project" value="TreeGrafter"/>
</dbReference>
<dbReference type="UniPathway" id="UPA00060"/>
<evidence type="ECO:0000256" key="6">
    <source>
        <dbReference type="ARBA" id="ARBA00022840"/>
    </source>
</evidence>
<dbReference type="Gene3D" id="3.40.50.620">
    <property type="entry name" value="HUPs"/>
    <property type="match status" value="1"/>
</dbReference>
<dbReference type="NCBIfam" id="TIGR04271">
    <property type="entry name" value="ThiI_C_thiazole"/>
    <property type="match status" value="1"/>
</dbReference>
<feature type="binding site" evidence="11">
    <location>
        <position position="267"/>
    </location>
    <ligand>
        <name>ATP</name>
        <dbReference type="ChEBI" id="CHEBI:30616"/>
    </ligand>
</feature>
<dbReference type="PANTHER" id="PTHR43209:SF1">
    <property type="entry name" value="TRNA SULFURTRANSFERASE"/>
    <property type="match status" value="1"/>
</dbReference>
<dbReference type="InterPro" id="IPR003720">
    <property type="entry name" value="tRNA_STrfase"/>
</dbReference>
<evidence type="ECO:0000256" key="11">
    <source>
        <dbReference type="HAMAP-Rule" id="MF_00021"/>
    </source>
</evidence>
<dbReference type="GO" id="GO:0005524">
    <property type="term" value="F:ATP binding"/>
    <property type="evidence" value="ECO:0007669"/>
    <property type="project" value="UniProtKB-UniRule"/>
</dbReference>
<protein>
    <recommendedName>
        <fullName evidence="11">tRNA sulfurtransferase</fullName>
        <ecNumber evidence="11">2.8.1.4</ecNumber>
    </recommendedName>
    <alternativeName>
        <fullName evidence="11">Sulfur carrier protein ThiS sulfurtransferase</fullName>
    </alternativeName>
    <alternativeName>
        <fullName evidence="11">Thiamine biosynthesis protein ThiI</fullName>
    </alternativeName>
    <alternativeName>
        <fullName evidence="11">tRNA 4-thiouridine synthase</fullName>
    </alternativeName>
</protein>
<comment type="catalytic activity">
    <reaction evidence="11">
        <text>[ThiI sulfur-carrier protein]-S-sulfanyl-L-cysteine + a uridine in tRNA + 2 reduced [2Fe-2S]-[ferredoxin] + ATP + H(+) = [ThiI sulfur-carrier protein]-L-cysteine + a 4-thiouridine in tRNA + 2 oxidized [2Fe-2S]-[ferredoxin] + AMP + diphosphate</text>
        <dbReference type="Rhea" id="RHEA:24176"/>
        <dbReference type="Rhea" id="RHEA-COMP:10000"/>
        <dbReference type="Rhea" id="RHEA-COMP:10001"/>
        <dbReference type="Rhea" id="RHEA-COMP:13337"/>
        <dbReference type="Rhea" id="RHEA-COMP:13338"/>
        <dbReference type="Rhea" id="RHEA-COMP:13339"/>
        <dbReference type="Rhea" id="RHEA-COMP:13340"/>
        <dbReference type="ChEBI" id="CHEBI:15378"/>
        <dbReference type="ChEBI" id="CHEBI:29950"/>
        <dbReference type="ChEBI" id="CHEBI:30616"/>
        <dbReference type="ChEBI" id="CHEBI:33019"/>
        <dbReference type="ChEBI" id="CHEBI:33737"/>
        <dbReference type="ChEBI" id="CHEBI:33738"/>
        <dbReference type="ChEBI" id="CHEBI:61963"/>
        <dbReference type="ChEBI" id="CHEBI:65315"/>
        <dbReference type="ChEBI" id="CHEBI:136798"/>
        <dbReference type="ChEBI" id="CHEBI:456215"/>
        <dbReference type="EC" id="2.8.1.4"/>
    </reaction>
</comment>
<organism evidence="14 15">
    <name type="scientific">Neptunicella marina</name>
    <dbReference type="NCBI Taxonomy" id="2125989"/>
    <lineage>
        <taxon>Bacteria</taxon>
        <taxon>Pseudomonadati</taxon>
        <taxon>Pseudomonadota</taxon>
        <taxon>Gammaproteobacteria</taxon>
        <taxon>Alteromonadales</taxon>
        <taxon>Alteromonadaceae</taxon>
        <taxon>Neptunicella</taxon>
    </lineage>
</organism>
<evidence type="ECO:0000256" key="2">
    <source>
        <dbReference type="ARBA" id="ARBA00022490"/>
    </source>
</evidence>
<comment type="caution">
    <text evidence="11">Lacks conserved residue(s) required for the propagation of feature annotation.</text>
</comment>
<evidence type="ECO:0000256" key="10">
    <source>
        <dbReference type="ARBA" id="ARBA00023284"/>
    </source>
</evidence>
<dbReference type="GO" id="GO:0140741">
    <property type="term" value="F:tRNA-uracil-4 sulfurtransferase activity"/>
    <property type="evidence" value="ECO:0007669"/>
    <property type="project" value="UniProtKB-EC"/>
</dbReference>
<feature type="domain" description="THUMP" evidence="13">
    <location>
        <begin position="63"/>
        <end position="167"/>
    </location>
</feature>
<evidence type="ECO:0000256" key="3">
    <source>
        <dbReference type="ARBA" id="ARBA00022555"/>
    </source>
</evidence>
<dbReference type="NCBIfam" id="TIGR00342">
    <property type="entry name" value="tRNA uracil 4-sulfurtransferase ThiI"/>
    <property type="match status" value="1"/>
</dbReference>
<feature type="active site" description="Cysteine persulfide intermediate" evidence="11">
    <location>
        <position position="458"/>
    </location>
</feature>
<evidence type="ECO:0000259" key="12">
    <source>
        <dbReference type="PROSITE" id="PS50206"/>
    </source>
</evidence>
<dbReference type="RefSeq" id="WP_186505010.1">
    <property type="nucleotide sequence ID" value="NZ_JACNEP010000001.1"/>
</dbReference>
<keyword evidence="6 11" id="KW-0067">ATP-binding</keyword>
<comment type="function">
    <text evidence="11">Catalyzes the ATP-dependent transfer of a sulfur to tRNA to produce 4-thiouridine in position 8 of tRNAs, which functions as a near-UV photosensor. Also catalyzes the transfer of sulfur to the sulfur carrier protein ThiS, forming ThiS-thiocarboxylate. This is a step in the synthesis of thiazole, in the thiamine biosynthesis pathway. The sulfur is donated as persulfide by IscS.</text>
</comment>
<proteinExistence type="inferred from homology"/>
<dbReference type="PANTHER" id="PTHR43209">
    <property type="entry name" value="TRNA SULFURTRANSFERASE"/>
    <property type="match status" value="1"/>
</dbReference>
<dbReference type="InterPro" id="IPR001763">
    <property type="entry name" value="Rhodanese-like_dom"/>
</dbReference>
<dbReference type="AlphaFoldDB" id="A0A8J6M003"/>
<dbReference type="CDD" id="cd11716">
    <property type="entry name" value="THUMP_ThiI"/>
    <property type="match status" value="1"/>
</dbReference>
<dbReference type="InterPro" id="IPR050102">
    <property type="entry name" value="tRNA_sulfurtransferase_ThiI"/>
</dbReference>
<dbReference type="SUPFAM" id="SSF143437">
    <property type="entry name" value="THUMP domain-like"/>
    <property type="match status" value="1"/>
</dbReference>
<dbReference type="SUPFAM" id="SSF52402">
    <property type="entry name" value="Adenine nucleotide alpha hydrolases-like"/>
    <property type="match status" value="1"/>
</dbReference>
<dbReference type="GO" id="GO:0052837">
    <property type="term" value="P:thiazole biosynthetic process"/>
    <property type="evidence" value="ECO:0007669"/>
    <property type="project" value="InterPro"/>
</dbReference>
<keyword evidence="7 11" id="KW-0694">RNA-binding</keyword>
<dbReference type="InterPro" id="IPR036873">
    <property type="entry name" value="Rhodanese-like_dom_sf"/>
</dbReference>
<comment type="similarity">
    <text evidence="11">Belongs to the ThiI family.</text>
</comment>
<dbReference type="InterPro" id="IPR026340">
    <property type="entry name" value="THII_Thiazole_biosynth_dom"/>
</dbReference>
<comment type="subcellular location">
    <subcellularLocation>
        <location evidence="1 11">Cytoplasm</location>
    </subcellularLocation>
</comment>
<dbReference type="Gene3D" id="3.30.2130.30">
    <property type="match status" value="1"/>
</dbReference>
<evidence type="ECO:0000256" key="8">
    <source>
        <dbReference type="ARBA" id="ARBA00022977"/>
    </source>
</evidence>
<dbReference type="CDD" id="cd01712">
    <property type="entry name" value="PPase_ThiI"/>
    <property type="match status" value="1"/>
</dbReference>
<dbReference type="GO" id="GO:0002937">
    <property type="term" value="P:tRNA 4-thiouridine biosynthesis"/>
    <property type="evidence" value="ECO:0007669"/>
    <property type="project" value="TreeGrafter"/>
</dbReference>
<sequence>MKFIIKLHPEITIKSKSVRKRFTKILESNIRNVFKPYDFKVGIKNKWDKLEMSARTKSEADARLVVDQLQRIPGIEQVLQVRESTFTDLDDIYQQVKQVWQHKLKGLSFAVRVKRRGKHEFTSPEIGRYVGGGLNQFCETGGVNLRNPDVIVPLEVEDDRLFMVEQRLSGLGGFPIPTQDDVLSLMSGGFDSGVASYQMIRRGARTHYCFFRLGGEQHEIGVKQVSHYLWQQYGASHRVKFITVDFAPIVEEILTKVENSQMGVVLKRMMLRVASRVAEHFGISALVTGESLGQVSSQTLANLSVIDKVTDMLVLRPLICADKQEIINTARQIGTEDFARTMPEYCGVISKKPTVKALLPKIEEEEAKFDFALLDAAFDKAQMIDIRTIAEQAEQEVKEVETVAELPQGAVVVDIRSPEEEEDAPLELDGTIVKHIPFYKLSTQFGDLDSSANYYLYCDRGVMSKLQALLLHEQGFNNVFVYRKK</sequence>
<dbReference type="GO" id="GO:0000049">
    <property type="term" value="F:tRNA binding"/>
    <property type="evidence" value="ECO:0007669"/>
    <property type="project" value="UniProtKB-UniRule"/>
</dbReference>
<evidence type="ECO:0000256" key="1">
    <source>
        <dbReference type="ARBA" id="ARBA00004496"/>
    </source>
</evidence>
<feature type="binding site" evidence="11">
    <location>
        <position position="289"/>
    </location>
    <ligand>
        <name>ATP</name>
        <dbReference type="ChEBI" id="CHEBI:30616"/>
    </ligand>
</feature>
<dbReference type="Pfam" id="PF02568">
    <property type="entry name" value="ThiI"/>
    <property type="match status" value="1"/>
</dbReference>
<keyword evidence="5 11" id="KW-0547">Nucleotide-binding</keyword>
<dbReference type="PROSITE" id="PS50206">
    <property type="entry name" value="RHODANESE_3"/>
    <property type="match status" value="1"/>
</dbReference>
<dbReference type="Gene3D" id="3.40.250.10">
    <property type="entry name" value="Rhodanese-like domain"/>
    <property type="match status" value="1"/>
</dbReference>
<name>A0A8J6M003_9ALTE</name>
<dbReference type="InterPro" id="IPR049962">
    <property type="entry name" value="THUMP_ThiI"/>
</dbReference>
<comment type="pathway">
    <text evidence="11">Cofactor biosynthesis; thiamine diphosphate biosynthesis.</text>
</comment>
<dbReference type="InterPro" id="IPR020536">
    <property type="entry name" value="ThiI_AANH"/>
</dbReference>
<keyword evidence="9 11" id="KW-1015">Disulfide bond</keyword>
<dbReference type="PROSITE" id="PS51165">
    <property type="entry name" value="THUMP"/>
    <property type="match status" value="1"/>
</dbReference>
<dbReference type="GO" id="GO:0009229">
    <property type="term" value="P:thiamine diphosphate biosynthetic process"/>
    <property type="evidence" value="ECO:0007669"/>
    <property type="project" value="UniProtKB-UniRule"/>
</dbReference>
<feature type="binding site" evidence="11">
    <location>
        <position position="298"/>
    </location>
    <ligand>
        <name>ATP</name>
        <dbReference type="ChEBI" id="CHEBI:30616"/>
    </ligand>
</feature>
<dbReference type="Pfam" id="PF02926">
    <property type="entry name" value="THUMP"/>
    <property type="match status" value="1"/>
</dbReference>
<accession>A0A8J6M003</accession>
<keyword evidence="10 11" id="KW-0676">Redox-active center</keyword>
<dbReference type="InterPro" id="IPR049961">
    <property type="entry name" value="ThiI_N"/>
</dbReference>
<comment type="caution">
    <text evidence="14">The sequence shown here is derived from an EMBL/GenBank/DDBJ whole genome shotgun (WGS) entry which is preliminary data.</text>
</comment>
<dbReference type="GO" id="GO:0009228">
    <property type="term" value="P:thiamine biosynthetic process"/>
    <property type="evidence" value="ECO:0007669"/>
    <property type="project" value="UniProtKB-KW"/>
</dbReference>
<feature type="domain" description="Rhodanese" evidence="12">
    <location>
        <begin position="406"/>
        <end position="485"/>
    </location>
</feature>
<dbReference type="InterPro" id="IPR004114">
    <property type="entry name" value="THUMP_dom"/>
</dbReference>
<reference evidence="14" key="1">
    <citation type="journal article" date="2018" name="Int. J. Syst. Evol. Microbiol.">
        <title>Neptunicella marina gen. nov., sp. nov., isolated from surface seawater.</title>
        <authorList>
            <person name="Liu X."/>
            <person name="Lai Q."/>
            <person name="Du Y."/>
            <person name="Zhang X."/>
            <person name="Liu Z."/>
            <person name="Sun F."/>
            <person name="Shao Z."/>
        </authorList>
    </citation>
    <scope>NUCLEOTIDE SEQUENCE</scope>
    <source>
        <strain evidence="14">S27-2</strain>
    </source>
</reference>
<dbReference type="EC" id="2.8.1.4" evidence="11"/>
<dbReference type="InterPro" id="IPR054173">
    <property type="entry name" value="ThiI_fer"/>
</dbReference>
<dbReference type="EMBL" id="JACNEP010000001">
    <property type="protein sequence ID" value="MBC3764542.1"/>
    <property type="molecule type" value="Genomic_DNA"/>
</dbReference>
<dbReference type="Proteomes" id="UP000601768">
    <property type="component" value="Unassembled WGS sequence"/>
</dbReference>
<keyword evidence="3 11" id="KW-0820">tRNA-binding</keyword>
<feature type="binding site" evidence="11">
    <location>
        <begin position="185"/>
        <end position="186"/>
    </location>
    <ligand>
        <name>ATP</name>
        <dbReference type="ChEBI" id="CHEBI:30616"/>
    </ligand>
</feature>
<dbReference type="CDD" id="cd00158">
    <property type="entry name" value="RHOD"/>
    <property type="match status" value="1"/>
</dbReference>
<keyword evidence="15" id="KW-1185">Reference proteome</keyword>
<evidence type="ECO:0000256" key="5">
    <source>
        <dbReference type="ARBA" id="ARBA00022741"/>
    </source>
</evidence>
<dbReference type="InterPro" id="IPR014729">
    <property type="entry name" value="Rossmann-like_a/b/a_fold"/>
</dbReference>
<keyword evidence="4 11" id="KW-0808">Transferase</keyword>
<dbReference type="HAMAP" id="MF_00021">
    <property type="entry name" value="ThiI"/>
    <property type="match status" value="1"/>
</dbReference>
<evidence type="ECO:0000256" key="4">
    <source>
        <dbReference type="ARBA" id="ARBA00022679"/>
    </source>
</evidence>
<dbReference type="GO" id="GO:0004810">
    <property type="term" value="F:CCA tRNA nucleotidyltransferase activity"/>
    <property type="evidence" value="ECO:0007669"/>
    <property type="project" value="InterPro"/>
</dbReference>
<evidence type="ECO:0000256" key="9">
    <source>
        <dbReference type="ARBA" id="ARBA00023157"/>
    </source>
</evidence>
<dbReference type="FunFam" id="3.40.50.620:FF:000029">
    <property type="entry name" value="tRNA sulfurtransferase"/>
    <property type="match status" value="1"/>
</dbReference>
<comment type="catalytic activity">
    <reaction evidence="11">
        <text>[ThiS sulfur-carrier protein]-C-terminal Gly-Gly-AMP + S-sulfanyl-L-cysteinyl-[cysteine desulfurase] + AH2 = [ThiS sulfur-carrier protein]-C-terminal-Gly-aminoethanethioate + L-cysteinyl-[cysteine desulfurase] + A + AMP + 2 H(+)</text>
        <dbReference type="Rhea" id="RHEA:43340"/>
        <dbReference type="Rhea" id="RHEA-COMP:12157"/>
        <dbReference type="Rhea" id="RHEA-COMP:12158"/>
        <dbReference type="Rhea" id="RHEA-COMP:12910"/>
        <dbReference type="Rhea" id="RHEA-COMP:19908"/>
        <dbReference type="ChEBI" id="CHEBI:13193"/>
        <dbReference type="ChEBI" id="CHEBI:15378"/>
        <dbReference type="ChEBI" id="CHEBI:17499"/>
        <dbReference type="ChEBI" id="CHEBI:29950"/>
        <dbReference type="ChEBI" id="CHEBI:61963"/>
        <dbReference type="ChEBI" id="CHEBI:90618"/>
        <dbReference type="ChEBI" id="CHEBI:232372"/>
        <dbReference type="ChEBI" id="CHEBI:456215"/>
    </reaction>
</comment>
<reference evidence="14" key="2">
    <citation type="submission" date="2020-08" db="EMBL/GenBank/DDBJ databases">
        <authorList>
            <person name="Lai Q."/>
        </authorList>
    </citation>
    <scope>NUCLEOTIDE SEQUENCE</scope>
    <source>
        <strain evidence="14">S27-2</strain>
    </source>
</reference>
<evidence type="ECO:0000256" key="7">
    <source>
        <dbReference type="ARBA" id="ARBA00022884"/>
    </source>
</evidence>
<gene>
    <name evidence="11 14" type="primary">thiI</name>
    <name evidence="14" type="ORF">H8B19_01545</name>
</gene>
<keyword evidence="8 11" id="KW-0784">Thiamine biosynthesis</keyword>